<sequence>MCQLCTELSQYASIEIEVIGGWQQKLSYGFHEVKLFLATQMFDNARHFEAFRKRALSNGGGLGLENKGEVNRMLLESTGGWPETVVMLHMLRGTFIFMLYRYGELFAHNPAEKVLFARCLQDKARHLAYGLAHLRYATSHNPDKIIVFGRLMNIAERVFERELKDPVLREALAIIFGGGIEGAQSGMRQYERMMGDFARQYLANMEHIGVRREEGFPPALAKFMEA</sequence>
<organism evidence="1 2">
    <name type="scientific">Geodia barretti</name>
    <name type="common">Barrett's horny sponge</name>
    <dbReference type="NCBI Taxonomy" id="519541"/>
    <lineage>
        <taxon>Eukaryota</taxon>
        <taxon>Metazoa</taxon>
        <taxon>Porifera</taxon>
        <taxon>Demospongiae</taxon>
        <taxon>Heteroscleromorpha</taxon>
        <taxon>Tetractinellida</taxon>
        <taxon>Astrophorina</taxon>
        <taxon>Geodiidae</taxon>
        <taxon>Geodia</taxon>
    </lineage>
</organism>
<reference evidence="1" key="1">
    <citation type="submission" date="2023-03" db="EMBL/GenBank/DDBJ databases">
        <authorList>
            <person name="Steffen K."/>
            <person name="Cardenas P."/>
        </authorList>
    </citation>
    <scope>NUCLEOTIDE SEQUENCE</scope>
</reference>
<protein>
    <recommendedName>
        <fullName evidence="3">Ferritin-like domain-containing protein</fullName>
    </recommendedName>
</protein>
<accession>A0AA35T0A4</accession>
<name>A0AA35T0A4_GEOBA</name>
<gene>
    <name evidence="1" type="ORF">GBAR_LOCUS21609</name>
</gene>
<keyword evidence="2" id="KW-1185">Reference proteome</keyword>
<dbReference type="InterPro" id="IPR009078">
    <property type="entry name" value="Ferritin-like_SF"/>
</dbReference>
<dbReference type="EMBL" id="CASHTH010003008">
    <property type="protein sequence ID" value="CAI8038762.1"/>
    <property type="molecule type" value="Genomic_DNA"/>
</dbReference>
<evidence type="ECO:0000313" key="1">
    <source>
        <dbReference type="EMBL" id="CAI8038762.1"/>
    </source>
</evidence>
<proteinExistence type="predicted"/>
<dbReference type="Proteomes" id="UP001174909">
    <property type="component" value="Unassembled WGS sequence"/>
</dbReference>
<evidence type="ECO:0008006" key="3">
    <source>
        <dbReference type="Google" id="ProtNLM"/>
    </source>
</evidence>
<dbReference type="SUPFAM" id="SSF47240">
    <property type="entry name" value="Ferritin-like"/>
    <property type="match status" value="1"/>
</dbReference>
<evidence type="ECO:0000313" key="2">
    <source>
        <dbReference type="Proteomes" id="UP001174909"/>
    </source>
</evidence>
<comment type="caution">
    <text evidence="1">The sequence shown here is derived from an EMBL/GenBank/DDBJ whole genome shotgun (WGS) entry which is preliminary data.</text>
</comment>
<dbReference type="AlphaFoldDB" id="A0AA35T0A4"/>